<protein>
    <recommendedName>
        <fullName evidence="1">Plasmid pRiA4b Orf3-like domain-containing protein</fullName>
    </recommendedName>
</protein>
<accession>A0A2U3L238</accession>
<dbReference type="EMBL" id="OMOF01000270">
    <property type="protein sequence ID" value="SPF45910.1"/>
    <property type="molecule type" value="Genomic_DNA"/>
</dbReference>
<dbReference type="PANTHER" id="PTHR41878:SF1">
    <property type="entry name" value="TNPR PROTEIN"/>
    <property type="match status" value="1"/>
</dbReference>
<evidence type="ECO:0000259" key="1">
    <source>
        <dbReference type="Pfam" id="PF07929"/>
    </source>
</evidence>
<gene>
    <name evidence="2" type="ORF">SBF1_3410010</name>
</gene>
<dbReference type="PANTHER" id="PTHR41878">
    <property type="entry name" value="LEXA REPRESSOR-RELATED"/>
    <property type="match status" value="1"/>
</dbReference>
<evidence type="ECO:0000313" key="3">
    <source>
        <dbReference type="Proteomes" id="UP000238916"/>
    </source>
</evidence>
<dbReference type="AlphaFoldDB" id="A0A2U3L238"/>
<dbReference type="Pfam" id="PF07929">
    <property type="entry name" value="PRiA4_ORF3"/>
    <property type="match status" value="1"/>
</dbReference>
<feature type="domain" description="Plasmid pRiA4b Orf3-like" evidence="1">
    <location>
        <begin position="4"/>
        <end position="43"/>
    </location>
</feature>
<dbReference type="InterPro" id="IPR024047">
    <property type="entry name" value="MM3350-like_sf"/>
</dbReference>
<name>A0A2U3L238_9FIRM</name>
<organism evidence="2 3">
    <name type="scientific">Candidatus Desulfosporosinus infrequens</name>
    <dbReference type="NCBI Taxonomy" id="2043169"/>
    <lineage>
        <taxon>Bacteria</taxon>
        <taxon>Bacillati</taxon>
        <taxon>Bacillota</taxon>
        <taxon>Clostridia</taxon>
        <taxon>Eubacteriales</taxon>
        <taxon>Desulfitobacteriaceae</taxon>
        <taxon>Desulfosporosinus</taxon>
    </lineage>
</organism>
<proteinExistence type="predicted"/>
<sequence length="43" mass="5158">MEITYQLKISLVDIEPPIWRRIIVQSNITFFKLHKIIQAAFGW</sequence>
<dbReference type="SUPFAM" id="SSF159941">
    <property type="entry name" value="MM3350-like"/>
    <property type="match status" value="1"/>
</dbReference>
<reference evidence="3" key="1">
    <citation type="submission" date="2018-02" db="EMBL/GenBank/DDBJ databases">
        <authorList>
            <person name="Hausmann B."/>
        </authorList>
    </citation>
    <scope>NUCLEOTIDE SEQUENCE [LARGE SCALE GENOMIC DNA]</scope>
    <source>
        <strain evidence="3">Peat soil MAG SbF1</strain>
    </source>
</reference>
<dbReference type="Gene3D" id="3.10.290.30">
    <property type="entry name" value="MM3350-like"/>
    <property type="match status" value="1"/>
</dbReference>
<dbReference type="InterPro" id="IPR012912">
    <property type="entry name" value="Plasmid_pRiA4b_Orf3-like"/>
</dbReference>
<dbReference type="OrthoDB" id="9801392at2"/>
<evidence type="ECO:0000313" key="2">
    <source>
        <dbReference type="EMBL" id="SPF45910.1"/>
    </source>
</evidence>
<dbReference type="Proteomes" id="UP000238916">
    <property type="component" value="Unassembled WGS sequence"/>
</dbReference>